<evidence type="ECO:0000313" key="3">
    <source>
        <dbReference type="Proteomes" id="UP000324222"/>
    </source>
</evidence>
<reference evidence="2 3" key="1">
    <citation type="submission" date="2019-05" db="EMBL/GenBank/DDBJ databases">
        <title>Another draft genome of Portunus trituberculatus and its Hox gene families provides insights of decapod evolution.</title>
        <authorList>
            <person name="Jeong J.-H."/>
            <person name="Song I."/>
            <person name="Kim S."/>
            <person name="Choi T."/>
            <person name="Kim D."/>
            <person name="Ryu S."/>
            <person name="Kim W."/>
        </authorList>
    </citation>
    <scope>NUCLEOTIDE SEQUENCE [LARGE SCALE GENOMIC DNA]</scope>
    <source>
        <tissue evidence="2">Muscle</tissue>
    </source>
</reference>
<protein>
    <submittedName>
        <fullName evidence="2">Uncharacterized protein</fullName>
    </submittedName>
</protein>
<name>A0A5B7EY90_PORTR</name>
<evidence type="ECO:0000256" key="1">
    <source>
        <dbReference type="SAM" id="MobiDB-lite"/>
    </source>
</evidence>
<feature type="region of interest" description="Disordered" evidence="1">
    <location>
        <begin position="37"/>
        <end position="61"/>
    </location>
</feature>
<gene>
    <name evidence="2" type="ORF">E2C01_031911</name>
</gene>
<evidence type="ECO:0000313" key="2">
    <source>
        <dbReference type="EMBL" id="MPC38405.1"/>
    </source>
</evidence>
<sequence>MKNVCLHAKQYHLCYTFSSKNWVSDMETVIIPGKSSIIPPQVPPNGRVTSPLEDPEKGLEK</sequence>
<organism evidence="2 3">
    <name type="scientific">Portunus trituberculatus</name>
    <name type="common">Swimming crab</name>
    <name type="synonym">Neptunus trituberculatus</name>
    <dbReference type="NCBI Taxonomy" id="210409"/>
    <lineage>
        <taxon>Eukaryota</taxon>
        <taxon>Metazoa</taxon>
        <taxon>Ecdysozoa</taxon>
        <taxon>Arthropoda</taxon>
        <taxon>Crustacea</taxon>
        <taxon>Multicrustacea</taxon>
        <taxon>Malacostraca</taxon>
        <taxon>Eumalacostraca</taxon>
        <taxon>Eucarida</taxon>
        <taxon>Decapoda</taxon>
        <taxon>Pleocyemata</taxon>
        <taxon>Brachyura</taxon>
        <taxon>Eubrachyura</taxon>
        <taxon>Portunoidea</taxon>
        <taxon>Portunidae</taxon>
        <taxon>Portuninae</taxon>
        <taxon>Portunus</taxon>
    </lineage>
</organism>
<dbReference type="EMBL" id="VSRR010004057">
    <property type="protein sequence ID" value="MPC38405.1"/>
    <property type="molecule type" value="Genomic_DNA"/>
</dbReference>
<proteinExistence type="predicted"/>
<dbReference type="Proteomes" id="UP000324222">
    <property type="component" value="Unassembled WGS sequence"/>
</dbReference>
<dbReference type="AlphaFoldDB" id="A0A5B7EY90"/>
<accession>A0A5B7EY90</accession>
<keyword evidence="3" id="KW-1185">Reference proteome</keyword>
<comment type="caution">
    <text evidence="2">The sequence shown here is derived from an EMBL/GenBank/DDBJ whole genome shotgun (WGS) entry which is preliminary data.</text>
</comment>